<dbReference type="CDD" id="cd06261">
    <property type="entry name" value="TM_PBP2"/>
    <property type="match status" value="1"/>
</dbReference>
<dbReference type="PROSITE" id="PS50928">
    <property type="entry name" value="ABC_TM1"/>
    <property type="match status" value="1"/>
</dbReference>
<evidence type="ECO:0000256" key="8">
    <source>
        <dbReference type="ARBA" id="ARBA00023136"/>
    </source>
</evidence>
<evidence type="ECO:0000313" key="12">
    <source>
        <dbReference type="Proteomes" id="UP000000557"/>
    </source>
</evidence>
<dbReference type="GO" id="GO:0035435">
    <property type="term" value="P:phosphate ion transmembrane transport"/>
    <property type="evidence" value="ECO:0000318"/>
    <property type="project" value="GO_Central"/>
</dbReference>
<accession>Q7NNG4</accession>
<dbReference type="GO" id="GO:0005886">
    <property type="term" value="C:plasma membrane"/>
    <property type="evidence" value="ECO:0007669"/>
    <property type="project" value="UniProtKB-SubCell"/>
</dbReference>
<dbReference type="InParanoid" id="Q7NNG4"/>
<evidence type="ECO:0000256" key="2">
    <source>
        <dbReference type="ARBA" id="ARBA00007069"/>
    </source>
</evidence>
<feature type="transmembrane region" description="Helical" evidence="9">
    <location>
        <begin position="269"/>
        <end position="291"/>
    </location>
</feature>
<name>Q7NNG4_GLOVI</name>
<dbReference type="InterPro" id="IPR005672">
    <property type="entry name" value="Phosphate_PstA"/>
</dbReference>
<evidence type="ECO:0000256" key="1">
    <source>
        <dbReference type="ARBA" id="ARBA00004651"/>
    </source>
</evidence>
<protein>
    <recommendedName>
        <fullName evidence="9">Phosphate transport system permease protein PstA</fullName>
    </recommendedName>
</protein>
<dbReference type="NCBIfam" id="TIGR00974">
    <property type="entry name" value="3a0107s02c"/>
    <property type="match status" value="1"/>
</dbReference>
<keyword evidence="5" id="KW-0592">Phosphate transport</keyword>
<dbReference type="RefSeq" id="WP_011140450.1">
    <property type="nucleotide sequence ID" value="NC_005125.1"/>
</dbReference>
<sequence length="295" mass="31464">MTTSLRPEQPVSDDLTSPLEPGRALFTTSMTTLSVVFTFFAIIPLFSVLIYVLIQGFSSLSPDIFTELPAPAGTPGGGFGNAIQGTLLMVGIAALISVPFGVLSGIFLSEYARDDRGIIEVVRFGVNVLAGVPSIVIGVFAYGVVVLSTKTFSAYAGGFALAILMLPIIVRTTEEALKLVPWELRLGSLGLGADRFNTIARVIVPAALPGIITGVMLAVSRAAGETAPLLFTALFSQYWIDKVGQPTASLAVLIFNYATTPYADLQRKAWGASLLLLILVLAISIISRYVFRRRF</sequence>
<organism evidence="11 12">
    <name type="scientific">Gloeobacter violaceus (strain ATCC 29082 / PCC 7421)</name>
    <dbReference type="NCBI Taxonomy" id="251221"/>
    <lineage>
        <taxon>Bacteria</taxon>
        <taxon>Bacillati</taxon>
        <taxon>Cyanobacteriota</taxon>
        <taxon>Cyanophyceae</taxon>
        <taxon>Gloeobacterales</taxon>
        <taxon>Gloeobacteraceae</taxon>
        <taxon>Gloeobacter</taxon>
    </lineage>
</organism>
<dbReference type="AlphaFoldDB" id="Q7NNG4"/>
<dbReference type="PATRIC" id="fig|251221.4.peg.455"/>
<dbReference type="InterPro" id="IPR000515">
    <property type="entry name" value="MetI-like"/>
</dbReference>
<evidence type="ECO:0000256" key="9">
    <source>
        <dbReference type="RuleBase" id="RU363043"/>
    </source>
</evidence>
<proteinExistence type="inferred from homology"/>
<dbReference type="EnsemblBacteria" id="BAC88388">
    <property type="protein sequence ID" value="BAC88388"/>
    <property type="gene ID" value="BAC88388"/>
</dbReference>
<comment type="subcellular location">
    <subcellularLocation>
        <location evidence="1 9">Cell membrane</location>
        <topology evidence="1 9">Multi-pass membrane protein</topology>
    </subcellularLocation>
</comment>
<dbReference type="KEGG" id="gvi:glr0447"/>
<dbReference type="STRING" id="251221.gene:10757919"/>
<feature type="transmembrane region" description="Helical" evidence="9">
    <location>
        <begin position="202"/>
        <end position="223"/>
    </location>
</feature>
<comment type="similarity">
    <text evidence="2 9">Belongs to the binding-protein-dependent transport system permease family. CysTW subfamily.</text>
</comment>
<evidence type="ECO:0000256" key="7">
    <source>
        <dbReference type="ARBA" id="ARBA00022989"/>
    </source>
</evidence>
<feature type="transmembrane region" description="Helical" evidence="9">
    <location>
        <begin position="33"/>
        <end position="54"/>
    </location>
</feature>
<dbReference type="PhylomeDB" id="Q7NNG4"/>
<feature type="transmembrane region" description="Helical" evidence="9">
    <location>
        <begin position="87"/>
        <end position="109"/>
    </location>
</feature>
<keyword evidence="8 9" id="KW-0472">Membrane</keyword>
<reference evidence="11 12" key="1">
    <citation type="journal article" date="2003" name="DNA Res.">
        <title>Complete genome structure of Gloeobacter violaceus PCC 7421, a cyanobacterium that lacks thylakoids.</title>
        <authorList>
            <person name="Nakamura Y."/>
            <person name="Kaneko T."/>
            <person name="Sato S."/>
            <person name="Mimuro M."/>
            <person name="Miyashita H."/>
            <person name="Tsuchiya T."/>
            <person name="Sasamoto S."/>
            <person name="Watanabe A."/>
            <person name="Kawashima K."/>
            <person name="Kishida Y."/>
            <person name="Kiyokawa C."/>
            <person name="Kohara M."/>
            <person name="Matsumoto M."/>
            <person name="Matsuno A."/>
            <person name="Nakazaki N."/>
            <person name="Shimpo S."/>
            <person name="Takeuchi C."/>
            <person name="Yamada M."/>
            <person name="Tabata S."/>
        </authorList>
    </citation>
    <scope>NUCLEOTIDE SEQUENCE [LARGE SCALE GENOMIC DNA]</scope>
    <source>
        <strain evidence="12">ATCC 29082 / PCC 7421</strain>
    </source>
</reference>
<dbReference type="Proteomes" id="UP000000557">
    <property type="component" value="Chromosome"/>
</dbReference>
<dbReference type="PANTHER" id="PTHR42922">
    <property type="entry name" value="PHOSPHATE TRANSPORT SYSTEM PERMEASE PROTEIN PSTA"/>
    <property type="match status" value="1"/>
</dbReference>
<dbReference type="eggNOG" id="COG0581">
    <property type="taxonomic scope" value="Bacteria"/>
</dbReference>
<keyword evidence="3" id="KW-0813">Transport</keyword>
<keyword evidence="7 9" id="KW-1133">Transmembrane helix</keyword>
<keyword evidence="4 9" id="KW-1003">Cell membrane</keyword>
<feature type="transmembrane region" description="Helical" evidence="9">
    <location>
        <begin position="121"/>
        <end position="146"/>
    </location>
</feature>
<evidence type="ECO:0000256" key="4">
    <source>
        <dbReference type="ARBA" id="ARBA00022475"/>
    </source>
</evidence>
<dbReference type="EMBL" id="BA000045">
    <property type="protein sequence ID" value="BAC88388.1"/>
    <property type="molecule type" value="Genomic_DNA"/>
</dbReference>
<feature type="transmembrane region" description="Helical" evidence="9">
    <location>
        <begin position="152"/>
        <end position="170"/>
    </location>
</feature>
<evidence type="ECO:0000313" key="11">
    <source>
        <dbReference type="EMBL" id="BAC88388.1"/>
    </source>
</evidence>
<dbReference type="SUPFAM" id="SSF161098">
    <property type="entry name" value="MetI-like"/>
    <property type="match status" value="1"/>
</dbReference>
<evidence type="ECO:0000256" key="3">
    <source>
        <dbReference type="ARBA" id="ARBA00022448"/>
    </source>
</evidence>
<dbReference type="Gene3D" id="1.10.3720.10">
    <property type="entry name" value="MetI-like"/>
    <property type="match status" value="1"/>
</dbReference>
<keyword evidence="6 9" id="KW-0812">Transmembrane</keyword>
<dbReference type="FunCoup" id="Q7NNG4">
    <property type="interactions" value="33"/>
</dbReference>
<evidence type="ECO:0000259" key="10">
    <source>
        <dbReference type="PROSITE" id="PS50928"/>
    </source>
</evidence>
<dbReference type="Pfam" id="PF00528">
    <property type="entry name" value="BPD_transp_1"/>
    <property type="match status" value="1"/>
</dbReference>
<reference evidence="11 12" key="2">
    <citation type="journal article" date="2003" name="DNA Res.">
        <title>Complete genome structure of Gloeobacter violaceus PCC 7421, a cyanobacterium that lacks thylakoids (supplement).</title>
        <authorList>
            <person name="Nakamura Y."/>
            <person name="Kaneko T."/>
            <person name="Sato S."/>
            <person name="Mimuro M."/>
            <person name="Miyashita H."/>
            <person name="Tsuchiya T."/>
            <person name="Sasamoto S."/>
            <person name="Watanabe A."/>
            <person name="Kawashima K."/>
            <person name="Kishida Y."/>
            <person name="Kiyokawa C."/>
            <person name="Kohara M."/>
            <person name="Matsumoto M."/>
            <person name="Matsuno A."/>
            <person name="Nakazaki N."/>
            <person name="Shimpo S."/>
            <person name="Takeuchi C."/>
            <person name="Yamada M."/>
            <person name="Tabata S."/>
        </authorList>
    </citation>
    <scope>NUCLEOTIDE SEQUENCE [LARGE SCALE GENOMIC DNA]</scope>
    <source>
        <strain evidence="12">ATCC 29082 / PCC 7421</strain>
    </source>
</reference>
<dbReference type="HOGENOM" id="CLU_033621_2_0_3"/>
<evidence type="ECO:0000256" key="6">
    <source>
        <dbReference type="ARBA" id="ARBA00022692"/>
    </source>
</evidence>
<dbReference type="GO" id="GO:0005315">
    <property type="term" value="F:phosphate transmembrane transporter activity"/>
    <property type="evidence" value="ECO:0000318"/>
    <property type="project" value="GO_Central"/>
</dbReference>
<dbReference type="InterPro" id="IPR051408">
    <property type="entry name" value="Phosphate_transprt_permease"/>
</dbReference>
<gene>
    <name evidence="11" type="ordered locus">glr0447</name>
</gene>
<evidence type="ECO:0000256" key="5">
    <source>
        <dbReference type="ARBA" id="ARBA00022592"/>
    </source>
</evidence>
<feature type="domain" description="ABC transmembrane type-1" evidence="10">
    <location>
        <begin position="83"/>
        <end position="287"/>
    </location>
</feature>
<keyword evidence="12" id="KW-1185">Reference proteome</keyword>
<dbReference type="InterPro" id="IPR035906">
    <property type="entry name" value="MetI-like_sf"/>
</dbReference>
<dbReference type="PANTHER" id="PTHR42922:SF1">
    <property type="entry name" value="PHOSPHATE TRANSPORT SYSTEM PERMEASE PROTEIN PSTA"/>
    <property type="match status" value="1"/>
</dbReference>
<dbReference type="OrthoDB" id="9807065at2"/>